<dbReference type="GO" id="GO:0019202">
    <property type="term" value="F:amino acid kinase activity"/>
    <property type="evidence" value="ECO:0007669"/>
    <property type="project" value="TreeGrafter"/>
</dbReference>
<dbReference type="PANTHER" id="PTHR21064">
    <property type="entry name" value="AMINOGLYCOSIDE PHOSPHOTRANSFERASE DOMAIN-CONTAINING PROTEIN-RELATED"/>
    <property type="match status" value="1"/>
</dbReference>
<dbReference type="Pfam" id="PF01636">
    <property type="entry name" value="APH"/>
    <property type="match status" value="1"/>
</dbReference>
<dbReference type="Gene3D" id="3.90.1200.10">
    <property type="match status" value="1"/>
</dbReference>
<evidence type="ECO:0000256" key="1">
    <source>
        <dbReference type="ARBA" id="ARBA00038240"/>
    </source>
</evidence>
<protein>
    <submittedName>
        <fullName evidence="3">Ser/Thr protein kinase RdoA involved in Cpx stress response, MazF antagonist</fullName>
    </submittedName>
</protein>
<evidence type="ECO:0000313" key="3">
    <source>
        <dbReference type="EMBL" id="SNZ21397.1"/>
    </source>
</evidence>
<accession>A0A285PJF3</accession>
<feature type="domain" description="Aminoglycoside phosphotransferase" evidence="2">
    <location>
        <begin position="38"/>
        <end position="270"/>
    </location>
</feature>
<evidence type="ECO:0000313" key="4">
    <source>
        <dbReference type="Proteomes" id="UP000219439"/>
    </source>
</evidence>
<dbReference type="RefSeq" id="WP_210200981.1">
    <property type="nucleotide sequence ID" value="NZ_OBEL01000008.1"/>
</dbReference>
<organism evidence="3 4">
    <name type="scientific">Cohaesibacter gelatinilyticus</name>
    <dbReference type="NCBI Taxonomy" id="372072"/>
    <lineage>
        <taxon>Bacteria</taxon>
        <taxon>Pseudomonadati</taxon>
        <taxon>Pseudomonadota</taxon>
        <taxon>Alphaproteobacteria</taxon>
        <taxon>Hyphomicrobiales</taxon>
        <taxon>Cohaesibacteraceae</taxon>
    </lineage>
</organism>
<reference evidence="3 4" key="1">
    <citation type="submission" date="2017-09" db="EMBL/GenBank/DDBJ databases">
        <authorList>
            <person name="Ehlers B."/>
            <person name="Leendertz F.H."/>
        </authorList>
    </citation>
    <scope>NUCLEOTIDE SEQUENCE [LARGE SCALE GENOMIC DNA]</scope>
    <source>
        <strain evidence="3 4">DSM 18289</strain>
    </source>
</reference>
<dbReference type="PANTHER" id="PTHR21064:SF6">
    <property type="entry name" value="AMINOGLYCOSIDE PHOSPHOTRANSFERASE DOMAIN-CONTAINING PROTEIN"/>
    <property type="match status" value="1"/>
</dbReference>
<keyword evidence="4" id="KW-1185">Reference proteome</keyword>
<keyword evidence="3" id="KW-0808">Transferase</keyword>
<sequence>MNGVVKPAHTAPDLAVIVKAALTEWDLMGADYHLVAERENRVFQVRHKNGTFALRLHRPGYRIDAELRSELSWMRMLSDQGLLVPTPQTTKNCQLLCTIGGFQIDCLNWLNGTPLGKTGHPITIENLSERILSIGRDIALLHHHSDAWAPDADFTRWHWNQNGLIGEQPVWGAFWKNPDLTASQRDLFLEAKAFANQRLSKYHTSLDYGLIHADLVRENILLGEQGTQFIDFDDGGYGYRLFELATLLSKLTDRDDFEQLKAALLNGYRQVRPIDTALLDLFMMIRALTYLGWIIPRLSEPGGTARNARFIATAGHWARKIIE</sequence>
<dbReference type="SUPFAM" id="SSF56112">
    <property type="entry name" value="Protein kinase-like (PK-like)"/>
    <property type="match status" value="1"/>
</dbReference>
<dbReference type="InterPro" id="IPR050249">
    <property type="entry name" value="Pseudomonas-type_ThrB"/>
</dbReference>
<keyword evidence="3" id="KW-0418">Kinase</keyword>
<dbReference type="InterPro" id="IPR011009">
    <property type="entry name" value="Kinase-like_dom_sf"/>
</dbReference>
<dbReference type="AlphaFoldDB" id="A0A285PJF3"/>
<dbReference type="InterPro" id="IPR002575">
    <property type="entry name" value="Aminoglycoside_PTrfase"/>
</dbReference>
<comment type="similarity">
    <text evidence="1">Belongs to the pseudomonas-type ThrB family.</text>
</comment>
<dbReference type="EMBL" id="OBEL01000008">
    <property type="protein sequence ID" value="SNZ21397.1"/>
    <property type="molecule type" value="Genomic_DNA"/>
</dbReference>
<dbReference type="Proteomes" id="UP000219439">
    <property type="component" value="Unassembled WGS sequence"/>
</dbReference>
<gene>
    <name evidence="3" type="ORF">SAMN06265368_4517</name>
</gene>
<name>A0A285PJF3_9HYPH</name>
<proteinExistence type="inferred from homology"/>
<evidence type="ECO:0000259" key="2">
    <source>
        <dbReference type="Pfam" id="PF01636"/>
    </source>
</evidence>